<keyword evidence="1" id="KW-0812">Transmembrane</keyword>
<evidence type="ECO:0000256" key="1">
    <source>
        <dbReference type="SAM" id="Phobius"/>
    </source>
</evidence>
<dbReference type="Proteomes" id="UP000499080">
    <property type="component" value="Unassembled WGS sequence"/>
</dbReference>
<gene>
    <name evidence="2" type="ORF">AVEN_167291_1</name>
    <name evidence="3" type="ORF">AVEN_188854_1</name>
</gene>
<protein>
    <submittedName>
        <fullName evidence="3">Uncharacterized protein</fullName>
    </submittedName>
</protein>
<comment type="caution">
    <text evidence="3">The sequence shown here is derived from an EMBL/GenBank/DDBJ whole genome shotgun (WGS) entry which is preliminary data.</text>
</comment>
<dbReference type="AlphaFoldDB" id="A0A4Y2QIS0"/>
<feature type="transmembrane region" description="Helical" evidence="1">
    <location>
        <begin position="94"/>
        <end position="112"/>
    </location>
</feature>
<evidence type="ECO:0000313" key="2">
    <source>
        <dbReference type="EMBL" id="GBN63154.1"/>
    </source>
</evidence>
<proteinExistence type="predicted"/>
<dbReference type="EMBL" id="BGPR01013981">
    <property type="protein sequence ID" value="GBN63159.1"/>
    <property type="molecule type" value="Genomic_DNA"/>
</dbReference>
<organism evidence="3 4">
    <name type="scientific">Araneus ventricosus</name>
    <name type="common">Orbweaver spider</name>
    <name type="synonym">Epeira ventricosa</name>
    <dbReference type="NCBI Taxonomy" id="182803"/>
    <lineage>
        <taxon>Eukaryota</taxon>
        <taxon>Metazoa</taxon>
        <taxon>Ecdysozoa</taxon>
        <taxon>Arthropoda</taxon>
        <taxon>Chelicerata</taxon>
        <taxon>Arachnida</taxon>
        <taxon>Araneae</taxon>
        <taxon>Araneomorphae</taxon>
        <taxon>Entelegynae</taxon>
        <taxon>Araneoidea</taxon>
        <taxon>Araneidae</taxon>
        <taxon>Araneus</taxon>
    </lineage>
</organism>
<name>A0A4Y2QIS0_ARAVE</name>
<evidence type="ECO:0000313" key="3">
    <source>
        <dbReference type="EMBL" id="GBN63159.1"/>
    </source>
</evidence>
<reference evidence="3 4" key="1">
    <citation type="journal article" date="2019" name="Sci. Rep.">
        <title>Orb-weaving spider Araneus ventricosus genome elucidates the spidroin gene catalogue.</title>
        <authorList>
            <person name="Kono N."/>
            <person name="Nakamura H."/>
            <person name="Ohtoshi R."/>
            <person name="Moran D.A.P."/>
            <person name="Shinohara A."/>
            <person name="Yoshida Y."/>
            <person name="Fujiwara M."/>
            <person name="Mori M."/>
            <person name="Tomita M."/>
            <person name="Arakawa K."/>
        </authorList>
    </citation>
    <scope>NUCLEOTIDE SEQUENCE [LARGE SCALE GENOMIC DNA]</scope>
</reference>
<keyword evidence="1" id="KW-0472">Membrane</keyword>
<keyword evidence="1" id="KW-1133">Transmembrane helix</keyword>
<evidence type="ECO:0000313" key="4">
    <source>
        <dbReference type="Proteomes" id="UP000499080"/>
    </source>
</evidence>
<sequence length="115" mass="13472">MAPIDYSPISPLGKMALTILPKGMRKYYQFSHRILRPSKCIHQNKSRTPPHKLSPSEGHSDELHNVHFSRRLLSNYYKRYSGCRVTLSYSSTTAYSSLYTNLTFFILLIIFIREW</sequence>
<keyword evidence="4" id="KW-1185">Reference proteome</keyword>
<accession>A0A4Y2QIS0</accession>
<dbReference type="EMBL" id="BGPR01013980">
    <property type="protein sequence ID" value="GBN63154.1"/>
    <property type="molecule type" value="Genomic_DNA"/>
</dbReference>